<organism evidence="4 5">
    <name type="scientific">Tenebrionibacter intestinalis</name>
    <dbReference type="NCBI Taxonomy" id="2799638"/>
    <lineage>
        <taxon>Bacteria</taxon>
        <taxon>Pseudomonadati</taxon>
        <taxon>Pseudomonadota</taxon>
        <taxon>Gammaproteobacteria</taxon>
        <taxon>Enterobacterales</taxon>
        <taxon>Enterobacteriaceae</taxon>
        <taxon>Tenebrionibacter/Tenebrionicola group</taxon>
        <taxon>Tenebrionibacter</taxon>
    </lineage>
</organism>
<dbReference type="NCBIfam" id="TIGR02276">
    <property type="entry name" value="beta_rpt_yvtn"/>
    <property type="match status" value="1"/>
</dbReference>
<accession>A0A8K0XYB1</accession>
<evidence type="ECO:0000313" key="5">
    <source>
        <dbReference type="Proteomes" id="UP000659047"/>
    </source>
</evidence>
<comment type="caution">
    <text evidence="4">The sequence shown here is derived from an EMBL/GenBank/DDBJ whole genome shotgun (WGS) entry which is preliminary data.</text>
</comment>
<reference evidence="4" key="1">
    <citation type="submission" date="2021-01" db="EMBL/GenBank/DDBJ databases">
        <title>Intestinitalea alba gen. nov., sp. nov., a novel genus of the family Enterobacteriaceae, isolated from the gut of the plastic-eating mealworm Tenebrio molitor L.</title>
        <authorList>
            <person name="Yang Y."/>
        </authorList>
    </citation>
    <scope>NUCLEOTIDE SEQUENCE</scope>
    <source>
        <strain evidence="4">BIT-L3</strain>
    </source>
</reference>
<dbReference type="PANTHER" id="PTHR47197:SF3">
    <property type="entry name" value="DIHYDRO-HEME D1 DEHYDROGENASE"/>
    <property type="match status" value="1"/>
</dbReference>
<sequence length="354" mass="38184">MVLRSLSTTFRPGALLMGALLLSCAAKAVAAQEMLRQPVGKGAYEMVLNPVEPGLFVATSQSRSLDKGGVVYRLDPQTLAVTRIIHNDLKPFGAAVNRKTGVLYFGNTTSSAVTAIDAKTGDVTGRLILDARKRSKDVRPLAPRELVVDENTNTLYIGGLGESSVLWVVDGETLTLRATLTGLGKMNTGLAIDSDINRLYTTNADGEFITIDTASNSVLSRKKLFHDDAQRMLLNISLDKAGRRAFITDSQNAALLVVDTRNGDIIKKVDVPASLAVLFNPVRNEVYVTHRQAGSVSVIDAKTYTVTKTFQTPTHPNSLLLSADGQTLYVSVKQASSRQKEAAEPDDIVRIALQ</sequence>
<dbReference type="PANTHER" id="PTHR47197">
    <property type="entry name" value="PROTEIN NIRF"/>
    <property type="match status" value="1"/>
</dbReference>
<keyword evidence="5" id="KW-1185">Reference proteome</keyword>
<dbReference type="Proteomes" id="UP000659047">
    <property type="component" value="Unassembled WGS sequence"/>
</dbReference>
<keyword evidence="1 2" id="KW-0732">Signal</keyword>
<feature type="signal peptide" evidence="2">
    <location>
        <begin position="1"/>
        <end position="30"/>
    </location>
</feature>
<dbReference type="EMBL" id="JAEPBH010000034">
    <property type="protein sequence ID" value="MBK4716222.1"/>
    <property type="molecule type" value="Genomic_DNA"/>
</dbReference>
<dbReference type="InterPro" id="IPR051200">
    <property type="entry name" value="Host-pathogen_enzymatic-act"/>
</dbReference>
<dbReference type="RefSeq" id="WP_238714429.1">
    <property type="nucleotide sequence ID" value="NZ_JAEPBH010000034.1"/>
</dbReference>
<evidence type="ECO:0000259" key="3">
    <source>
        <dbReference type="Pfam" id="PF21783"/>
    </source>
</evidence>
<dbReference type="AlphaFoldDB" id="A0A8K0XYB1"/>
<dbReference type="Pfam" id="PF21783">
    <property type="entry name" value="YNCE"/>
    <property type="match status" value="1"/>
</dbReference>
<evidence type="ECO:0000256" key="1">
    <source>
        <dbReference type="ARBA" id="ARBA00022729"/>
    </source>
</evidence>
<feature type="chain" id="PRO_5035483077" evidence="2">
    <location>
        <begin position="31"/>
        <end position="354"/>
    </location>
</feature>
<dbReference type="InterPro" id="IPR011048">
    <property type="entry name" value="Haem_d1_sf"/>
</dbReference>
<feature type="domain" description="YNCE-like beta-propeller" evidence="3">
    <location>
        <begin position="70"/>
        <end position="335"/>
    </location>
</feature>
<dbReference type="InterPro" id="IPR011964">
    <property type="entry name" value="YVTN_b-propeller_repeat"/>
</dbReference>
<evidence type="ECO:0000313" key="4">
    <source>
        <dbReference type="EMBL" id="MBK4716222.1"/>
    </source>
</evidence>
<protein>
    <submittedName>
        <fullName evidence="4">YncE family protein</fullName>
    </submittedName>
</protein>
<dbReference type="InterPro" id="IPR048433">
    <property type="entry name" value="YNCE-like_beta-prop"/>
</dbReference>
<gene>
    <name evidence="4" type="ORF">JJB97_12980</name>
</gene>
<evidence type="ECO:0000256" key="2">
    <source>
        <dbReference type="SAM" id="SignalP"/>
    </source>
</evidence>
<dbReference type="InterPro" id="IPR015943">
    <property type="entry name" value="WD40/YVTN_repeat-like_dom_sf"/>
</dbReference>
<proteinExistence type="predicted"/>
<dbReference type="Gene3D" id="2.130.10.10">
    <property type="entry name" value="YVTN repeat-like/Quinoprotein amine dehydrogenase"/>
    <property type="match status" value="1"/>
</dbReference>
<dbReference type="SUPFAM" id="SSF51004">
    <property type="entry name" value="C-terminal (heme d1) domain of cytochrome cd1-nitrite reductase"/>
    <property type="match status" value="1"/>
</dbReference>
<name>A0A8K0XYB1_9ENTR</name>
<dbReference type="PROSITE" id="PS51257">
    <property type="entry name" value="PROKAR_LIPOPROTEIN"/>
    <property type="match status" value="1"/>
</dbReference>